<dbReference type="OrthoDB" id="1434016at2759"/>
<evidence type="ECO:0000313" key="3">
    <source>
        <dbReference type="Proteomes" id="UP000257109"/>
    </source>
</evidence>
<dbReference type="Proteomes" id="UP000257109">
    <property type="component" value="Unassembled WGS sequence"/>
</dbReference>
<evidence type="ECO:0000313" key="2">
    <source>
        <dbReference type="EMBL" id="RDX90006.1"/>
    </source>
</evidence>
<dbReference type="GO" id="GO:0008270">
    <property type="term" value="F:zinc ion binding"/>
    <property type="evidence" value="ECO:0007669"/>
    <property type="project" value="InterPro"/>
</dbReference>
<sequence>MESCNDDEGNIYEHMTTNLSKYVNKVLKCARNLPITTLVKGTYGKLVEYFVQMGARARSELGGGQMYNIESITFEVVKTFNLVTQRECGAFQAFRYPCSHVIAAWSHFVDVSYLIKNIVDAYSRQWFLVGNNANIFASSGPKLFLISL</sequence>
<protein>
    <recommendedName>
        <fullName evidence="1">SWIM-type domain-containing protein</fullName>
    </recommendedName>
</protein>
<proteinExistence type="predicted"/>
<comment type="caution">
    <text evidence="2">The sequence shown here is derived from an EMBL/GenBank/DDBJ whole genome shotgun (WGS) entry which is preliminary data.</text>
</comment>
<keyword evidence="3" id="KW-1185">Reference proteome</keyword>
<accession>A0A371GHM0</accession>
<dbReference type="EMBL" id="QJKJ01005516">
    <property type="protein sequence ID" value="RDX90006.1"/>
    <property type="molecule type" value="Genomic_DNA"/>
</dbReference>
<feature type="non-terminal residue" evidence="2">
    <location>
        <position position="1"/>
    </location>
</feature>
<name>A0A371GHM0_MUCPR</name>
<dbReference type="Pfam" id="PF04434">
    <property type="entry name" value="SWIM"/>
    <property type="match status" value="1"/>
</dbReference>
<dbReference type="InterPro" id="IPR007527">
    <property type="entry name" value="Znf_SWIM"/>
</dbReference>
<feature type="domain" description="SWIM-type" evidence="1">
    <location>
        <begin position="88"/>
        <end position="104"/>
    </location>
</feature>
<dbReference type="AlphaFoldDB" id="A0A371GHM0"/>
<evidence type="ECO:0000259" key="1">
    <source>
        <dbReference type="Pfam" id="PF04434"/>
    </source>
</evidence>
<organism evidence="2 3">
    <name type="scientific">Mucuna pruriens</name>
    <name type="common">Velvet bean</name>
    <name type="synonym">Dolichos pruriens</name>
    <dbReference type="NCBI Taxonomy" id="157652"/>
    <lineage>
        <taxon>Eukaryota</taxon>
        <taxon>Viridiplantae</taxon>
        <taxon>Streptophyta</taxon>
        <taxon>Embryophyta</taxon>
        <taxon>Tracheophyta</taxon>
        <taxon>Spermatophyta</taxon>
        <taxon>Magnoliopsida</taxon>
        <taxon>eudicotyledons</taxon>
        <taxon>Gunneridae</taxon>
        <taxon>Pentapetalae</taxon>
        <taxon>rosids</taxon>
        <taxon>fabids</taxon>
        <taxon>Fabales</taxon>
        <taxon>Fabaceae</taxon>
        <taxon>Papilionoideae</taxon>
        <taxon>50 kb inversion clade</taxon>
        <taxon>NPAAA clade</taxon>
        <taxon>indigoferoid/millettioid clade</taxon>
        <taxon>Phaseoleae</taxon>
        <taxon>Mucuna</taxon>
    </lineage>
</organism>
<reference evidence="2" key="1">
    <citation type="submission" date="2018-05" db="EMBL/GenBank/DDBJ databases">
        <title>Draft genome of Mucuna pruriens seed.</title>
        <authorList>
            <person name="Nnadi N.E."/>
            <person name="Vos R."/>
            <person name="Hasami M.H."/>
            <person name="Devisetty U.K."/>
            <person name="Aguiy J.C."/>
        </authorList>
    </citation>
    <scope>NUCLEOTIDE SEQUENCE [LARGE SCALE GENOMIC DNA]</scope>
    <source>
        <strain evidence="2">JCA_2017</strain>
    </source>
</reference>
<gene>
    <name evidence="2" type="ORF">CR513_28184</name>
</gene>